<evidence type="ECO:0000313" key="1">
    <source>
        <dbReference type="EMBL" id="MFL0168215.1"/>
    </source>
</evidence>
<dbReference type="RefSeq" id="WP_406762707.1">
    <property type="nucleotide sequence ID" value="NZ_JBJIAB010000049.1"/>
</dbReference>
<proteinExistence type="predicted"/>
<accession>A0ABW8SC45</accession>
<evidence type="ECO:0000313" key="2">
    <source>
        <dbReference type="Proteomes" id="UP001623600"/>
    </source>
</evidence>
<gene>
    <name evidence="1" type="ORF">ACJDTP_24450</name>
</gene>
<sequence length="255" mass="29909">MGFFKKDDIQEKEVQVTNETKIENLEIDKRISKKKNLSLFDVDTIQYVIKNFPSMSIEIQSGLSNLASILENTIDHIEDKSSEIIKKDRDFKLSKAHRDTSIAIYSVVENINEYVKWMQDEYEKNIQSDKENICKVRKDLVEIKKEASIDKEKQELKNTLINEEAIEIYKDFSLKEPKAIKLDGNIIDVEDWDDLLVKTAEVLTKQYKKNKNSNKSMKQIKPVEKKSPQNSFRDTVIDMLTEYKINFDEFKVIVK</sequence>
<evidence type="ECO:0008006" key="3">
    <source>
        <dbReference type="Google" id="ProtNLM"/>
    </source>
</evidence>
<dbReference type="EMBL" id="JBJIAB010000049">
    <property type="protein sequence ID" value="MFL0168215.1"/>
    <property type="molecule type" value="Genomic_DNA"/>
</dbReference>
<dbReference type="Proteomes" id="UP001623600">
    <property type="component" value="Unassembled WGS sequence"/>
</dbReference>
<comment type="caution">
    <text evidence="1">The sequence shown here is derived from an EMBL/GenBank/DDBJ whole genome shotgun (WGS) entry which is preliminary data.</text>
</comment>
<keyword evidence="2" id="KW-1185">Reference proteome</keyword>
<name>A0ABW8SC45_9CLOT</name>
<organism evidence="1 2">
    <name type="scientific">Candidatus Clostridium helianthi</name>
    <dbReference type="NCBI Taxonomy" id="3381660"/>
    <lineage>
        <taxon>Bacteria</taxon>
        <taxon>Bacillati</taxon>
        <taxon>Bacillota</taxon>
        <taxon>Clostridia</taxon>
        <taxon>Eubacteriales</taxon>
        <taxon>Clostridiaceae</taxon>
        <taxon>Clostridium</taxon>
    </lineage>
</organism>
<protein>
    <recommendedName>
        <fullName evidence="3">Viral A-type inclusion protein</fullName>
    </recommendedName>
</protein>
<reference evidence="1 2" key="1">
    <citation type="submission" date="2024-11" db="EMBL/GenBank/DDBJ databases">
        <authorList>
            <person name="Heng Y.C."/>
            <person name="Lim A.C.H."/>
            <person name="Lee J.K.Y."/>
            <person name="Kittelmann S."/>
        </authorList>
    </citation>
    <scope>NUCLEOTIDE SEQUENCE [LARGE SCALE GENOMIC DNA]</scope>
    <source>
        <strain evidence="1 2">WILCCON 0112</strain>
    </source>
</reference>